<evidence type="ECO:0000313" key="2">
    <source>
        <dbReference type="EMBL" id="APE33784.1"/>
    </source>
</evidence>
<keyword evidence="3" id="KW-1185">Reference proteome</keyword>
<organism evidence="2 3">
    <name type="scientific">Nocardia mangyaensis</name>
    <dbReference type="NCBI Taxonomy" id="2213200"/>
    <lineage>
        <taxon>Bacteria</taxon>
        <taxon>Bacillati</taxon>
        <taxon>Actinomycetota</taxon>
        <taxon>Actinomycetes</taxon>
        <taxon>Mycobacteriales</taxon>
        <taxon>Nocardiaceae</taxon>
        <taxon>Nocardia</taxon>
    </lineage>
</organism>
<dbReference type="AlphaFoldDB" id="A0A1J0VP20"/>
<evidence type="ECO:0000256" key="1">
    <source>
        <dbReference type="SAM" id="MobiDB-lite"/>
    </source>
</evidence>
<sequence>MVELLGAMNSGAAGVGVYVPGTGTGVFDTGWNNPNPAVQRYSMTAPGDPIGVVQSYPEAGLSIPGGVRIPGNPHASAELGGDPDEVPGVTRLDTGFYGTATSGHRPGEVVFGPDGHGKYWDDPKSTAFANIVGVIAGGEVTGYVERGIESRWIDVGLGDNGNGAKEAFDAGKAASAGALFDVDPYADPRITDKPGLTVTEASRLVAGNFELVWPEPVSVPVDAVDLTHGRRTDPNSLRAVGPPWTPIYERTQINPSPEFIDRVLANLAAMTTRGFVRDPDPIPGDQPENRSYTDPRGFTVSAALFYGADPAQRRFAIGSTSPCAAE</sequence>
<gene>
    <name evidence="2" type="ORF">BOX37_07155</name>
</gene>
<dbReference type="KEGG" id="nsl:BOX37_07155"/>
<dbReference type="EMBL" id="CP018082">
    <property type="protein sequence ID" value="APE33784.1"/>
    <property type="molecule type" value="Genomic_DNA"/>
</dbReference>
<accession>A0A1J0VP20</accession>
<proteinExistence type="predicted"/>
<protein>
    <submittedName>
        <fullName evidence="2">Uncharacterized protein</fullName>
    </submittedName>
</protein>
<feature type="region of interest" description="Disordered" evidence="1">
    <location>
        <begin position="275"/>
        <end position="294"/>
    </location>
</feature>
<dbReference type="Proteomes" id="UP000183810">
    <property type="component" value="Chromosome"/>
</dbReference>
<reference evidence="2" key="1">
    <citation type="submission" date="2016-11" db="EMBL/GenBank/DDBJ databases">
        <authorList>
            <person name="Jaros S."/>
            <person name="Januszkiewicz K."/>
            <person name="Wedrychowicz H."/>
        </authorList>
    </citation>
    <scope>NUCLEOTIDE SEQUENCE [LARGE SCALE GENOMIC DNA]</scope>
    <source>
        <strain evidence="2">Y48</strain>
    </source>
</reference>
<name>A0A1J0VP20_9NOCA</name>
<evidence type="ECO:0000313" key="3">
    <source>
        <dbReference type="Proteomes" id="UP000183810"/>
    </source>
</evidence>